<dbReference type="AlphaFoldDB" id="A0A4Q5AQV8"/>
<reference evidence="3 4" key="1">
    <citation type="submission" date="2018-12" db="EMBL/GenBank/DDBJ databases">
        <title>Unveiling genomic diversity among members of the Bifidobacterium pseudolongum species, a widely distributed gut commensal of the animal kingdom.</title>
        <authorList>
            <person name="Lugli G.A."/>
            <person name="Duranti S."/>
            <person name="Albert K."/>
            <person name="Mancabelli L."/>
            <person name="Napoli S."/>
            <person name="Viappiani A."/>
            <person name="Anzalone R."/>
            <person name="Longhi G."/>
            <person name="Milani C."/>
            <person name="Turroni F."/>
            <person name="Alessandri G."/>
            <person name="Sela D.A."/>
            <person name="Van Sinderen D."/>
            <person name="Ventura M."/>
        </authorList>
    </citation>
    <scope>NUCLEOTIDE SEQUENCE [LARGE SCALE GENOMIC DNA]</scope>
    <source>
        <strain evidence="3 4">2017B</strain>
    </source>
</reference>
<dbReference type="Proteomes" id="UP000291920">
    <property type="component" value="Unassembled WGS sequence"/>
</dbReference>
<evidence type="ECO:0000256" key="1">
    <source>
        <dbReference type="ARBA" id="ARBA00004328"/>
    </source>
</evidence>
<proteinExistence type="predicted"/>
<accession>A0A4Q5AQV8</accession>
<dbReference type="Gene3D" id="3.30.2400.10">
    <property type="entry name" value="Major capsid protein gp5"/>
    <property type="match status" value="1"/>
</dbReference>
<dbReference type="EMBL" id="RYUT01000001">
    <property type="protein sequence ID" value="RYQ31594.1"/>
    <property type="molecule type" value="Genomic_DNA"/>
</dbReference>
<protein>
    <submittedName>
        <fullName evidence="3">Major capsid protein</fullName>
    </submittedName>
</protein>
<evidence type="ECO:0000313" key="3">
    <source>
        <dbReference type="EMBL" id="RYQ31594.1"/>
    </source>
</evidence>
<organism evidence="3 4">
    <name type="scientific">Bifidobacterium pseudolongum subsp. globosum</name>
    <dbReference type="NCBI Taxonomy" id="1690"/>
    <lineage>
        <taxon>Bacteria</taxon>
        <taxon>Bacillati</taxon>
        <taxon>Actinomycetota</taxon>
        <taxon>Actinomycetes</taxon>
        <taxon>Bifidobacteriales</taxon>
        <taxon>Bifidobacteriaceae</taxon>
        <taxon>Bifidobacterium</taxon>
    </lineage>
</organism>
<dbReference type="RefSeq" id="WP_129870397.1">
    <property type="nucleotide sequence ID" value="NZ_RYUO01000001.1"/>
</dbReference>
<sequence>MANITTMTTSDQKSLYPDQVFTYTEVVPEALLLNPAVATIAGEIEGDKPMVRVPYIKTDPVATFVAEGAEIPDGGGMLDEVTLTTGKLALLIQRSNESTSFNMPSQLIAAGVSRAIVNQADAALLTNAKASDSDQQNGPVGLLNIDGLTALTSAATDIVDAVADAKATIGAKGATPTAVIVGYGMEAALRKLKDTTGKALLIDPTRSDALTLHGLPVIVNKAMPDKTLFVVAAAEIVAAAGPVKLNASDAAVFNRDSVQQRATWRIGYKPIHADRLVKITVTEAAGK</sequence>
<dbReference type="InterPro" id="IPR024455">
    <property type="entry name" value="Phage_capsid"/>
</dbReference>
<feature type="domain" description="Phage capsid-like C-terminal" evidence="2">
    <location>
        <begin position="51"/>
        <end position="280"/>
    </location>
</feature>
<dbReference type="NCBIfam" id="TIGR01554">
    <property type="entry name" value="major_cap_HK97"/>
    <property type="match status" value="1"/>
</dbReference>
<evidence type="ECO:0000259" key="2">
    <source>
        <dbReference type="Pfam" id="PF05065"/>
    </source>
</evidence>
<comment type="subcellular location">
    <subcellularLocation>
        <location evidence="1">Virion</location>
    </subcellularLocation>
</comment>
<evidence type="ECO:0000313" key="4">
    <source>
        <dbReference type="Proteomes" id="UP000291920"/>
    </source>
</evidence>
<dbReference type="Pfam" id="PF05065">
    <property type="entry name" value="Phage_capsid"/>
    <property type="match status" value="1"/>
</dbReference>
<dbReference type="InterPro" id="IPR054612">
    <property type="entry name" value="Phage_capsid-like_C"/>
</dbReference>
<gene>
    <name evidence="3" type="ORF">PG2017B_0138</name>
</gene>
<name>A0A4Q5AQV8_9BIFI</name>
<comment type="caution">
    <text evidence="3">The sequence shown here is derived from an EMBL/GenBank/DDBJ whole genome shotgun (WGS) entry which is preliminary data.</text>
</comment>
<dbReference type="SUPFAM" id="SSF56563">
    <property type="entry name" value="Major capsid protein gp5"/>
    <property type="match status" value="1"/>
</dbReference>
<dbReference type="Gene3D" id="3.30.2320.10">
    <property type="entry name" value="hypothetical protein PF0899 domain"/>
    <property type="match status" value="1"/>
</dbReference>